<dbReference type="EMBL" id="CP012747">
    <property type="protein sequence ID" value="ALL68446.1"/>
    <property type="molecule type" value="Genomic_DNA"/>
</dbReference>
<dbReference type="AlphaFoldDB" id="A0A0P0RI64"/>
<evidence type="ECO:0000313" key="2">
    <source>
        <dbReference type="Proteomes" id="UP000019146"/>
    </source>
</evidence>
<evidence type="ECO:0000313" key="1">
    <source>
        <dbReference type="EMBL" id="ALL68446.1"/>
    </source>
</evidence>
<organism evidence="1 2">
    <name type="scientific">Paraburkholderia caribensis MBA4</name>
    <dbReference type="NCBI Taxonomy" id="1323664"/>
    <lineage>
        <taxon>Bacteria</taxon>
        <taxon>Pseudomonadati</taxon>
        <taxon>Pseudomonadota</taxon>
        <taxon>Betaproteobacteria</taxon>
        <taxon>Burkholderiales</taxon>
        <taxon>Burkholderiaceae</taxon>
        <taxon>Paraburkholderia</taxon>
    </lineage>
</organism>
<proteinExistence type="predicted"/>
<accession>A0A0P0RI64</accession>
<gene>
    <name evidence="1" type="ORF">K788_00002650</name>
</gene>
<dbReference type="Proteomes" id="UP000019146">
    <property type="component" value="Chromosome 2"/>
</dbReference>
<reference evidence="1 2" key="1">
    <citation type="journal article" date="2014" name="Genome Announc.">
        <title>Draft Genome Sequence of the Haloacid-Degrading Burkholderia caribensis Strain MBA4.</title>
        <authorList>
            <person name="Pan Y."/>
            <person name="Kong K.F."/>
            <person name="Tsang J.S."/>
        </authorList>
    </citation>
    <scope>NUCLEOTIDE SEQUENCE [LARGE SCALE GENOMIC DNA]</scope>
    <source>
        <strain evidence="1 2">MBA4</strain>
    </source>
</reference>
<dbReference type="KEGG" id="bcai:K788_00002650"/>
<protein>
    <submittedName>
        <fullName evidence="1">Uncharacterized protein</fullName>
    </submittedName>
</protein>
<sequence>MRAGMLDRSMVTIELSSNISLGVAVRTVGSDGDITPALRGGSAGKVSRKILVLL</sequence>
<name>A0A0P0RI64_9BURK</name>